<dbReference type="Gene3D" id="1.10.260.40">
    <property type="entry name" value="lambda repressor-like DNA-binding domains"/>
    <property type="match status" value="1"/>
</dbReference>
<dbReference type="SUPFAM" id="SSF53822">
    <property type="entry name" value="Periplasmic binding protein-like I"/>
    <property type="match status" value="1"/>
</dbReference>
<feature type="domain" description="HTH lacI-type" evidence="5">
    <location>
        <begin position="8"/>
        <end position="62"/>
    </location>
</feature>
<dbReference type="AlphaFoldDB" id="A0A211ZUM4"/>
<dbReference type="RefSeq" id="WP_088148974.1">
    <property type="nucleotide sequence ID" value="NZ_NHON01000001.1"/>
</dbReference>
<dbReference type="PROSITE" id="PS50932">
    <property type="entry name" value="HTH_LACI_2"/>
    <property type="match status" value="1"/>
</dbReference>
<evidence type="ECO:0000259" key="5">
    <source>
        <dbReference type="PROSITE" id="PS50932"/>
    </source>
</evidence>
<keyword evidence="1" id="KW-0678">Repressor</keyword>
<dbReference type="EMBL" id="NHON01000001">
    <property type="protein sequence ID" value="OWJ68998.1"/>
    <property type="molecule type" value="Genomic_DNA"/>
</dbReference>
<dbReference type="InterPro" id="IPR010982">
    <property type="entry name" value="Lambda_DNA-bd_dom_sf"/>
</dbReference>
<evidence type="ECO:0000256" key="4">
    <source>
        <dbReference type="ARBA" id="ARBA00023163"/>
    </source>
</evidence>
<dbReference type="InterPro" id="IPR046335">
    <property type="entry name" value="LacI/GalR-like_sensor"/>
</dbReference>
<evidence type="ECO:0000313" key="6">
    <source>
        <dbReference type="EMBL" id="OWJ68998.1"/>
    </source>
</evidence>
<dbReference type="CDD" id="cd01392">
    <property type="entry name" value="HTH_LacI"/>
    <property type="match status" value="1"/>
</dbReference>
<dbReference type="PANTHER" id="PTHR30146:SF95">
    <property type="entry name" value="RIBOSE OPERON REPRESSOR"/>
    <property type="match status" value="1"/>
</dbReference>
<keyword evidence="7" id="KW-1185">Reference proteome</keyword>
<dbReference type="Pfam" id="PF00356">
    <property type="entry name" value="LacI"/>
    <property type="match status" value="1"/>
</dbReference>
<dbReference type="Gene3D" id="3.40.50.2300">
    <property type="match status" value="2"/>
</dbReference>
<evidence type="ECO:0000256" key="2">
    <source>
        <dbReference type="ARBA" id="ARBA00023015"/>
    </source>
</evidence>
<dbReference type="GO" id="GO:0003700">
    <property type="term" value="F:DNA-binding transcription factor activity"/>
    <property type="evidence" value="ECO:0007669"/>
    <property type="project" value="TreeGrafter"/>
</dbReference>
<dbReference type="Proteomes" id="UP000196655">
    <property type="component" value="Unassembled WGS sequence"/>
</dbReference>
<keyword evidence="3" id="KW-0238">DNA-binding</keyword>
<keyword evidence="4" id="KW-0804">Transcription</keyword>
<dbReference type="SUPFAM" id="SSF47413">
    <property type="entry name" value="lambda repressor-like DNA-binding domains"/>
    <property type="match status" value="1"/>
</dbReference>
<evidence type="ECO:0000256" key="1">
    <source>
        <dbReference type="ARBA" id="ARBA00022491"/>
    </source>
</evidence>
<dbReference type="CDD" id="cd06278">
    <property type="entry name" value="PBP1_LacI-like"/>
    <property type="match status" value="1"/>
</dbReference>
<accession>A0A211ZUM4</accession>
<sequence>MTRSKKYASSTDVARLAGVSQSAVSRTYKPGASVSEETRAKVLAAAEQLDYRPSMIPRIMLTQRSHLVAIVIGGMYNPFYATVLERFTSRLQAGGWQVLLLHVDSGHSFDAAIPRLAGYRVDAIVSALAVLGPDTAEALARFRIPVISFNTPAQNDFLSSVCCDNTGAARAAADLFAARGARRFGYIAGPADSPANQDRLGGFRDRLRELGLPEPAVLGGHFRYEGGYASALQMCAGPDRPDAIFCANDLVAIGAIDALRRELRLKVPDDVMIAGFDDIPAAGYAGYDLTTFVHDAARMVDESLKILRAATAAPPEPHEHRVVVPAMLIERGTTARRA</sequence>
<organism evidence="6 7">
    <name type="scientific">Inquilinus limosus</name>
    <dbReference type="NCBI Taxonomy" id="171674"/>
    <lineage>
        <taxon>Bacteria</taxon>
        <taxon>Pseudomonadati</taxon>
        <taxon>Pseudomonadota</taxon>
        <taxon>Alphaproteobacteria</taxon>
        <taxon>Rhodospirillales</taxon>
        <taxon>Rhodospirillaceae</taxon>
        <taxon>Inquilinus</taxon>
    </lineage>
</organism>
<dbReference type="PANTHER" id="PTHR30146">
    <property type="entry name" value="LACI-RELATED TRANSCRIPTIONAL REPRESSOR"/>
    <property type="match status" value="1"/>
</dbReference>
<dbReference type="InterPro" id="IPR028082">
    <property type="entry name" value="Peripla_BP_I"/>
</dbReference>
<comment type="caution">
    <text evidence="6">The sequence shown here is derived from an EMBL/GenBank/DDBJ whole genome shotgun (WGS) entry which is preliminary data.</text>
</comment>
<dbReference type="GO" id="GO:0000976">
    <property type="term" value="F:transcription cis-regulatory region binding"/>
    <property type="evidence" value="ECO:0007669"/>
    <property type="project" value="TreeGrafter"/>
</dbReference>
<keyword evidence="2" id="KW-0805">Transcription regulation</keyword>
<dbReference type="OrthoDB" id="8433438at2"/>
<proteinExistence type="predicted"/>
<dbReference type="InterPro" id="IPR000843">
    <property type="entry name" value="HTH_LacI"/>
</dbReference>
<dbReference type="Pfam" id="PF13377">
    <property type="entry name" value="Peripla_BP_3"/>
    <property type="match status" value="1"/>
</dbReference>
<gene>
    <name evidence="6" type="ORF">BWR60_00135</name>
</gene>
<reference evidence="7" key="1">
    <citation type="submission" date="2017-05" db="EMBL/GenBank/DDBJ databases">
        <authorList>
            <person name="Macchi M."/>
            <person name="Festa S."/>
            <person name="Coppotelli B.M."/>
            <person name="Morelli I.S."/>
        </authorList>
    </citation>
    <scope>NUCLEOTIDE SEQUENCE [LARGE SCALE GENOMIC DNA]</scope>
    <source>
        <strain evidence="7">I</strain>
    </source>
</reference>
<dbReference type="SMART" id="SM00354">
    <property type="entry name" value="HTH_LACI"/>
    <property type="match status" value="1"/>
</dbReference>
<name>A0A211ZUM4_9PROT</name>
<protein>
    <submittedName>
        <fullName evidence="6">LacI family transcriptional regulator</fullName>
    </submittedName>
</protein>
<evidence type="ECO:0000256" key="3">
    <source>
        <dbReference type="ARBA" id="ARBA00023125"/>
    </source>
</evidence>
<evidence type="ECO:0000313" key="7">
    <source>
        <dbReference type="Proteomes" id="UP000196655"/>
    </source>
</evidence>